<dbReference type="OrthoDB" id="1496279at2"/>
<gene>
    <name evidence="1" type="ORF">SAMN05444266_109229</name>
</gene>
<proteinExistence type="predicted"/>
<dbReference type="Proteomes" id="UP000184420">
    <property type="component" value="Unassembled WGS sequence"/>
</dbReference>
<accession>A0A1M7KAQ8</accession>
<protein>
    <submittedName>
        <fullName evidence="1">Uncharacterized protein</fullName>
    </submittedName>
</protein>
<organism evidence="1 2">
    <name type="scientific">Chitinophaga jiangningensis</name>
    <dbReference type="NCBI Taxonomy" id="1419482"/>
    <lineage>
        <taxon>Bacteria</taxon>
        <taxon>Pseudomonadati</taxon>
        <taxon>Bacteroidota</taxon>
        <taxon>Chitinophagia</taxon>
        <taxon>Chitinophagales</taxon>
        <taxon>Chitinophagaceae</taxon>
        <taxon>Chitinophaga</taxon>
    </lineage>
</organism>
<dbReference type="RefSeq" id="WP_073085729.1">
    <property type="nucleotide sequence ID" value="NZ_FRBL01000009.1"/>
</dbReference>
<reference evidence="1 2" key="1">
    <citation type="submission" date="2016-11" db="EMBL/GenBank/DDBJ databases">
        <authorList>
            <person name="Jaros S."/>
            <person name="Januszkiewicz K."/>
            <person name="Wedrychowicz H."/>
        </authorList>
    </citation>
    <scope>NUCLEOTIDE SEQUENCE [LARGE SCALE GENOMIC DNA]</scope>
    <source>
        <strain evidence="1 2">DSM 27406</strain>
    </source>
</reference>
<sequence length="60" mass="6330">MKAKNNLKGLEKKVTPLKQNEQGKLKGGFSAFGATEPIKTEPVNVNVDVASGHTCACACK</sequence>
<dbReference type="AlphaFoldDB" id="A0A1M7KAQ8"/>
<evidence type="ECO:0000313" key="2">
    <source>
        <dbReference type="Proteomes" id="UP000184420"/>
    </source>
</evidence>
<keyword evidence="2" id="KW-1185">Reference proteome</keyword>
<evidence type="ECO:0000313" key="1">
    <source>
        <dbReference type="EMBL" id="SHM62346.1"/>
    </source>
</evidence>
<dbReference type="STRING" id="1419482.SAMN05444266_109229"/>
<dbReference type="EMBL" id="FRBL01000009">
    <property type="protein sequence ID" value="SHM62346.1"/>
    <property type="molecule type" value="Genomic_DNA"/>
</dbReference>
<name>A0A1M7KAQ8_9BACT</name>